<dbReference type="AlphaFoldDB" id="A0A927MZN7"/>
<evidence type="ECO:0000313" key="2">
    <source>
        <dbReference type="Proteomes" id="UP000638648"/>
    </source>
</evidence>
<organism evidence="1 2">
    <name type="scientific">Actinopolymorpha pittospori</name>
    <dbReference type="NCBI Taxonomy" id="648752"/>
    <lineage>
        <taxon>Bacteria</taxon>
        <taxon>Bacillati</taxon>
        <taxon>Actinomycetota</taxon>
        <taxon>Actinomycetes</taxon>
        <taxon>Propionibacteriales</taxon>
        <taxon>Actinopolymorphaceae</taxon>
        <taxon>Actinopolymorpha</taxon>
    </lineage>
</organism>
<evidence type="ECO:0000313" key="1">
    <source>
        <dbReference type="EMBL" id="MBE1609921.1"/>
    </source>
</evidence>
<keyword evidence="2" id="KW-1185">Reference proteome</keyword>
<protein>
    <submittedName>
        <fullName evidence="1">Uncharacterized protein</fullName>
    </submittedName>
</protein>
<dbReference type="EMBL" id="JADBEM010000001">
    <property type="protein sequence ID" value="MBE1609921.1"/>
    <property type="molecule type" value="Genomic_DNA"/>
</dbReference>
<dbReference type="Proteomes" id="UP000638648">
    <property type="component" value="Unassembled WGS sequence"/>
</dbReference>
<name>A0A927MZN7_9ACTN</name>
<proteinExistence type="predicted"/>
<sequence>MTEGPVRQSSEAITDEYAIAVIRRLDAQAAEGHASRRTIQDELDCGASRATRLAALARSENDAPDQAAVPARQSA</sequence>
<accession>A0A927MZN7</accession>
<comment type="caution">
    <text evidence="1">The sequence shown here is derived from an EMBL/GenBank/DDBJ whole genome shotgun (WGS) entry which is preliminary data.</text>
</comment>
<reference evidence="1" key="1">
    <citation type="submission" date="2020-10" db="EMBL/GenBank/DDBJ databases">
        <title>Sequencing the genomes of 1000 actinobacteria strains.</title>
        <authorList>
            <person name="Klenk H.-P."/>
        </authorList>
    </citation>
    <scope>NUCLEOTIDE SEQUENCE</scope>
    <source>
        <strain evidence="1">DSM 45354</strain>
    </source>
</reference>
<gene>
    <name evidence="1" type="ORF">HEB94_006769</name>
</gene>